<name>A0A0E9TL00_ANGAN</name>
<dbReference type="AlphaFoldDB" id="A0A0E9TL00"/>
<sequence length="53" mass="6051">MCSSVRIFGPDLHYSCLIATFYLTLESTFNSPLLFNGSKDFFPELPSIAPIWY</sequence>
<accession>A0A0E9TL00</accession>
<proteinExistence type="predicted"/>
<dbReference type="EMBL" id="GBXM01054321">
    <property type="protein sequence ID" value="JAH54256.1"/>
    <property type="molecule type" value="Transcribed_RNA"/>
</dbReference>
<evidence type="ECO:0000313" key="1">
    <source>
        <dbReference type="EMBL" id="JAH54256.1"/>
    </source>
</evidence>
<reference evidence="1" key="2">
    <citation type="journal article" date="2015" name="Fish Shellfish Immunol.">
        <title>Early steps in the European eel (Anguilla anguilla)-Vibrio vulnificus interaction in the gills: Role of the RtxA13 toxin.</title>
        <authorList>
            <person name="Callol A."/>
            <person name="Pajuelo D."/>
            <person name="Ebbesson L."/>
            <person name="Teles M."/>
            <person name="MacKenzie S."/>
            <person name="Amaro C."/>
        </authorList>
    </citation>
    <scope>NUCLEOTIDE SEQUENCE</scope>
</reference>
<protein>
    <submittedName>
        <fullName evidence="1">Uncharacterized protein</fullName>
    </submittedName>
</protein>
<reference evidence="1" key="1">
    <citation type="submission" date="2014-11" db="EMBL/GenBank/DDBJ databases">
        <authorList>
            <person name="Amaro Gonzalez C."/>
        </authorList>
    </citation>
    <scope>NUCLEOTIDE SEQUENCE</scope>
</reference>
<organism evidence="1">
    <name type="scientific">Anguilla anguilla</name>
    <name type="common">European freshwater eel</name>
    <name type="synonym">Muraena anguilla</name>
    <dbReference type="NCBI Taxonomy" id="7936"/>
    <lineage>
        <taxon>Eukaryota</taxon>
        <taxon>Metazoa</taxon>
        <taxon>Chordata</taxon>
        <taxon>Craniata</taxon>
        <taxon>Vertebrata</taxon>
        <taxon>Euteleostomi</taxon>
        <taxon>Actinopterygii</taxon>
        <taxon>Neopterygii</taxon>
        <taxon>Teleostei</taxon>
        <taxon>Anguilliformes</taxon>
        <taxon>Anguillidae</taxon>
        <taxon>Anguilla</taxon>
    </lineage>
</organism>